<dbReference type="InterPro" id="IPR051077">
    <property type="entry name" value="Ca-dependent_lectin"/>
</dbReference>
<feature type="region of interest" description="Disordered" evidence="1">
    <location>
        <begin position="1"/>
        <end position="20"/>
    </location>
</feature>
<organism evidence="2 3">
    <name type="scientific">Tegillarca granosa</name>
    <name type="common">Malaysian cockle</name>
    <name type="synonym">Anadara granosa</name>
    <dbReference type="NCBI Taxonomy" id="220873"/>
    <lineage>
        <taxon>Eukaryota</taxon>
        <taxon>Metazoa</taxon>
        <taxon>Spiralia</taxon>
        <taxon>Lophotrochozoa</taxon>
        <taxon>Mollusca</taxon>
        <taxon>Bivalvia</taxon>
        <taxon>Autobranchia</taxon>
        <taxon>Pteriomorphia</taxon>
        <taxon>Arcoida</taxon>
        <taxon>Arcoidea</taxon>
        <taxon>Arcidae</taxon>
        <taxon>Tegillarca</taxon>
    </lineage>
</organism>
<keyword evidence="3" id="KW-1185">Reference proteome</keyword>
<dbReference type="Proteomes" id="UP001217089">
    <property type="component" value="Unassembled WGS sequence"/>
</dbReference>
<sequence length="245" mass="27923">MCLPKNPDWAKYQDSDDKSNSAKIYGTEYETHSHTVGETLDKSLAQYETECFPEWQLEYRGYLMSDHTTHSASEYICVDAHTEHIGSKSDLNGRLLYPVEAACGSLKCPPYVLQRMLDGEELRVLETDSLQEIDMILAIMLVLPITCDCLKILTGLNIRTLTTSRVLQRYTEQRKTVCFPEWQLEYRGYLMSDYTTHSASEYICVDAHPEHIGSKSDLNGRLLYPVEAACGSLKCPPYVNNRELT</sequence>
<gene>
    <name evidence="2" type="ORF">KUTeg_014922</name>
</gene>
<feature type="compositionally biased region" description="Basic and acidic residues" evidence="1">
    <location>
        <begin position="11"/>
        <end position="20"/>
    </location>
</feature>
<protein>
    <submittedName>
        <fullName evidence="2">Uncharacterized protein</fullName>
    </submittedName>
</protein>
<dbReference type="PANTHER" id="PTHR24024:SF18">
    <property type="entry name" value="SHORT-CHAIN COLLAGEN C4-LIKE"/>
    <property type="match status" value="1"/>
</dbReference>
<evidence type="ECO:0000313" key="3">
    <source>
        <dbReference type="Proteomes" id="UP001217089"/>
    </source>
</evidence>
<feature type="non-terminal residue" evidence="2">
    <location>
        <position position="245"/>
    </location>
</feature>
<comment type="caution">
    <text evidence="2">The sequence shown here is derived from an EMBL/GenBank/DDBJ whole genome shotgun (WGS) entry which is preliminary data.</text>
</comment>
<reference evidence="2 3" key="1">
    <citation type="submission" date="2022-12" db="EMBL/GenBank/DDBJ databases">
        <title>Chromosome-level genome of Tegillarca granosa.</title>
        <authorList>
            <person name="Kim J."/>
        </authorList>
    </citation>
    <scope>NUCLEOTIDE SEQUENCE [LARGE SCALE GENOMIC DNA]</scope>
    <source>
        <strain evidence="2">Teg-2019</strain>
        <tissue evidence="2">Adductor muscle</tissue>
    </source>
</reference>
<accession>A0ABQ9EU59</accession>
<evidence type="ECO:0000256" key="1">
    <source>
        <dbReference type="SAM" id="MobiDB-lite"/>
    </source>
</evidence>
<evidence type="ECO:0000313" key="2">
    <source>
        <dbReference type="EMBL" id="KAJ8306838.1"/>
    </source>
</evidence>
<proteinExistence type="predicted"/>
<name>A0ABQ9EU59_TEGGR</name>
<dbReference type="PANTHER" id="PTHR24024">
    <property type="entry name" value="PULMONARY SURFACTANT-ASSOCIATED PROTEIN A"/>
    <property type="match status" value="1"/>
</dbReference>
<dbReference type="EMBL" id="JARBDR010000793">
    <property type="protein sequence ID" value="KAJ8306838.1"/>
    <property type="molecule type" value="Genomic_DNA"/>
</dbReference>